<feature type="domain" description="Periplasmic binding protein/LacI sugar binding" evidence="2">
    <location>
        <begin position="2"/>
        <end position="264"/>
    </location>
</feature>
<reference evidence="3 4" key="1">
    <citation type="submission" date="2019-01" db="EMBL/GenBank/DDBJ databases">
        <title>Complete genome sequence of Cohnella hallensis HS21 isolated from Korean fir (Abies koreana) rhizospheric soil.</title>
        <authorList>
            <person name="Jiang L."/>
            <person name="Kang S.W."/>
            <person name="Kim S."/>
            <person name="Jung J."/>
            <person name="Kim C.Y."/>
            <person name="Kim D.H."/>
            <person name="Kim S.W."/>
            <person name="Lee J."/>
        </authorList>
    </citation>
    <scope>NUCLEOTIDE SEQUENCE [LARGE SCALE GENOMIC DNA]</scope>
    <source>
        <strain evidence="3 4">HS21</strain>
    </source>
</reference>
<dbReference type="Pfam" id="PF00532">
    <property type="entry name" value="Peripla_BP_1"/>
    <property type="match status" value="1"/>
</dbReference>
<dbReference type="Proteomes" id="UP000289856">
    <property type="component" value="Chromosome"/>
</dbReference>
<protein>
    <recommendedName>
        <fullName evidence="2">Periplasmic binding protein/LacI sugar binding domain-containing protein</fullName>
    </recommendedName>
</protein>
<dbReference type="SUPFAM" id="SSF53822">
    <property type="entry name" value="Periplasmic binding protein-like I"/>
    <property type="match status" value="1"/>
</dbReference>
<evidence type="ECO:0000256" key="1">
    <source>
        <dbReference type="ARBA" id="ARBA00022491"/>
    </source>
</evidence>
<dbReference type="GO" id="GO:0000976">
    <property type="term" value="F:transcription cis-regulatory region binding"/>
    <property type="evidence" value="ECO:0007669"/>
    <property type="project" value="TreeGrafter"/>
</dbReference>
<keyword evidence="1" id="KW-0678">Repressor</keyword>
<dbReference type="PANTHER" id="PTHR30146:SF95">
    <property type="entry name" value="RIBOSE OPERON REPRESSOR"/>
    <property type="match status" value="1"/>
</dbReference>
<accession>A0A3T1DA93</accession>
<evidence type="ECO:0000259" key="2">
    <source>
        <dbReference type="Pfam" id="PF00532"/>
    </source>
</evidence>
<dbReference type="EMBL" id="AP019400">
    <property type="protein sequence ID" value="BBI35036.1"/>
    <property type="molecule type" value="Genomic_DNA"/>
</dbReference>
<gene>
    <name evidence="3" type="ORF">KCTCHS21_44350</name>
</gene>
<evidence type="ECO:0000313" key="3">
    <source>
        <dbReference type="EMBL" id="BBI35036.1"/>
    </source>
</evidence>
<dbReference type="Gene3D" id="3.40.50.2300">
    <property type="match status" value="2"/>
</dbReference>
<dbReference type="AlphaFoldDB" id="A0A3T1DA93"/>
<sequence length="276" mass="30723">MIGVLLPFFEFHYANTLFAGLESALSSSGYHVVIRKIEKAYGDETVAVRDLIELGVEGLAIVAIQDEHFMPDILRLVLDDFPLVFVEKNIRDLKANNVYSDTEKAGFLMGSYLAAQADNPVGLVTYPSQFSLGVKERTYGFQMGLVQNGLSPLSEDNQLIVPFELLRDRNQLDEHFECAAITDFITQRTELKAIAAADAFLAKLVCRACEKSGRDDMKVVCVDYPAFHSQHVYPIAYVDQSPYELGQSAANVLISAIHSQEKQEIVLQPKLVETRA</sequence>
<dbReference type="InterPro" id="IPR001761">
    <property type="entry name" value="Peripla_BP/Lac1_sug-bd_dom"/>
</dbReference>
<dbReference type="CDD" id="cd06267">
    <property type="entry name" value="PBP1_LacI_sugar_binding-like"/>
    <property type="match status" value="1"/>
</dbReference>
<name>A0A3T1DA93_9BACL</name>
<dbReference type="KEGG" id="cohn:KCTCHS21_44350"/>
<dbReference type="PANTHER" id="PTHR30146">
    <property type="entry name" value="LACI-RELATED TRANSCRIPTIONAL REPRESSOR"/>
    <property type="match status" value="1"/>
</dbReference>
<proteinExistence type="predicted"/>
<evidence type="ECO:0000313" key="4">
    <source>
        <dbReference type="Proteomes" id="UP000289856"/>
    </source>
</evidence>
<keyword evidence="4" id="KW-1185">Reference proteome</keyword>
<dbReference type="GO" id="GO:0003700">
    <property type="term" value="F:DNA-binding transcription factor activity"/>
    <property type="evidence" value="ECO:0007669"/>
    <property type="project" value="TreeGrafter"/>
</dbReference>
<dbReference type="InterPro" id="IPR028082">
    <property type="entry name" value="Peripla_BP_I"/>
</dbReference>
<organism evidence="3 4">
    <name type="scientific">Cohnella abietis</name>
    <dbReference type="NCBI Taxonomy" id="2507935"/>
    <lineage>
        <taxon>Bacteria</taxon>
        <taxon>Bacillati</taxon>
        <taxon>Bacillota</taxon>
        <taxon>Bacilli</taxon>
        <taxon>Bacillales</taxon>
        <taxon>Paenibacillaceae</taxon>
        <taxon>Cohnella</taxon>
    </lineage>
</organism>